<proteinExistence type="predicted"/>
<dbReference type="EMBL" id="KV426169">
    <property type="protein sequence ID" value="KZV86011.1"/>
    <property type="molecule type" value="Genomic_DNA"/>
</dbReference>
<organism evidence="3 4">
    <name type="scientific">Exidia glandulosa HHB12029</name>
    <dbReference type="NCBI Taxonomy" id="1314781"/>
    <lineage>
        <taxon>Eukaryota</taxon>
        <taxon>Fungi</taxon>
        <taxon>Dikarya</taxon>
        <taxon>Basidiomycota</taxon>
        <taxon>Agaricomycotina</taxon>
        <taxon>Agaricomycetes</taxon>
        <taxon>Auriculariales</taxon>
        <taxon>Exidiaceae</taxon>
        <taxon>Exidia</taxon>
    </lineage>
</organism>
<name>A0A165E3T8_EXIGL</name>
<evidence type="ECO:0000256" key="1">
    <source>
        <dbReference type="ARBA" id="ARBA00022679"/>
    </source>
</evidence>
<dbReference type="Pfam" id="PF01704">
    <property type="entry name" value="UDPGP"/>
    <property type="match status" value="1"/>
</dbReference>
<accession>A0A165E3T8</accession>
<dbReference type="InterPro" id="IPR002618">
    <property type="entry name" value="UDPGP_fam"/>
</dbReference>
<dbReference type="GO" id="GO:0070569">
    <property type="term" value="F:uridylyltransferase activity"/>
    <property type="evidence" value="ECO:0007669"/>
    <property type="project" value="InterPro"/>
</dbReference>
<dbReference type="InParanoid" id="A0A165E3T8"/>
<evidence type="ECO:0000313" key="4">
    <source>
        <dbReference type="Proteomes" id="UP000077266"/>
    </source>
</evidence>
<dbReference type="Proteomes" id="UP000077266">
    <property type="component" value="Unassembled WGS sequence"/>
</dbReference>
<evidence type="ECO:0000313" key="3">
    <source>
        <dbReference type="EMBL" id="KZV86011.1"/>
    </source>
</evidence>
<keyword evidence="2" id="KW-0548">Nucleotidyltransferase</keyword>
<protein>
    <submittedName>
        <fullName evidence="3">Uncharacterized protein</fullName>
    </submittedName>
</protein>
<keyword evidence="1" id="KW-0808">Transferase</keyword>
<reference evidence="3 4" key="1">
    <citation type="journal article" date="2016" name="Mol. Biol. Evol.">
        <title>Comparative Genomics of Early-Diverging Mushroom-Forming Fungi Provides Insights into the Origins of Lignocellulose Decay Capabilities.</title>
        <authorList>
            <person name="Nagy L.G."/>
            <person name="Riley R."/>
            <person name="Tritt A."/>
            <person name="Adam C."/>
            <person name="Daum C."/>
            <person name="Floudas D."/>
            <person name="Sun H."/>
            <person name="Yadav J.S."/>
            <person name="Pangilinan J."/>
            <person name="Larsson K.H."/>
            <person name="Matsuura K."/>
            <person name="Barry K."/>
            <person name="Labutti K."/>
            <person name="Kuo R."/>
            <person name="Ohm R.A."/>
            <person name="Bhattacharya S.S."/>
            <person name="Shirouzu T."/>
            <person name="Yoshinaga Y."/>
            <person name="Martin F.M."/>
            <person name="Grigoriev I.V."/>
            <person name="Hibbett D.S."/>
        </authorList>
    </citation>
    <scope>NUCLEOTIDE SEQUENCE [LARGE SCALE GENOMIC DNA]</scope>
    <source>
        <strain evidence="3 4">HHB12029</strain>
    </source>
</reference>
<gene>
    <name evidence="3" type="ORF">EXIGLDRAFT_725265</name>
</gene>
<dbReference type="AlphaFoldDB" id="A0A165E3T8"/>
<sequence length="52" mass="5883">MDNLDADVDEKILKHIQDSHTKFPMLTDKGGTLIDYDGQVRLLEIERARGGL</sequence>
<keyword evidence="4" id="KW-1185">Reference proteome</keyword>
<evidence type="ECO:0000256" key="2">
    <source>
        <dbReference type="ARBA" id="ARBA00022695"/>
    </source>
</evidence>